<evidence type="ECO:0000313" key="2">
    <source>
        <dbReference type="Proteomes" id="UP000321181"/>
    </source>
</evidence>
<reference evidence="1 2" key="1">
    <citation type="submission" date="2019-07" db="EMBL/GenBank/DDBJ databases">
        <title>Whole genome shotgun sequence of Cellulomonas aerilata NBRC 106308.</title>
        <authorList>
            <person name="Hosoyama A."/>
            <person name="Uohara A."/>
            <person name="Ohji S."/>
            <person name="Ichikawa N."/>
        </authorList>
    </citation>
    <scope>NUCLEOTIDE SEQUENCE [LARGE SCALE GENOMIC DNA]</scope>
    <source>
        <strain evidence="1 2">NBRC 106308</strain>
    </source>
</reference>
<keyword evidence="2" id="KW-1185">Reference proteome</keyword>
<dbReference type="Proteomes" id="UP000321181">
    <property type="component" value="Unassembled WGS sequence"/>
</dbReference>
<name>A0A512DGQ8_9CELL</name>
<sequence length="60" mass="6187">MSGTCLTHTTIFTSASLSGDRPGHPFGARRGLCAPRDEATVARASEFTRTGGPGPVTMHG</sequence>
<evidence type="ECO:0000313" key="1">
    <source>
        <dbReference type="EMBL" id="GEO35679.1"/>
    </source>
</evidence>
<proteinExistence type="predicted"/>
<dbReference type="EMBL" id="BJYY01000022">
    <property type="protein sequence ID" value="GEO35679.1"/>
    <property type="molecule type" value="Genomic_DNA"/>
</dbReference>
<organism evidence="1 2">
    <name type="scientific">Cellulomonas aerilata</name>
    <dbReference type="NCBI Taxonomy" id="515326"/>
    <lineage>
        <taxon>Bacteria</taxon>
        <taxon>Bacillati</taxon>
        <taxon>Actinomycetota</taxon>
        <taxon>Actinomycetes</taxon>
        <taxon>Micrococcales</taxon>
        <taxon>Cellulomonadaceae</taxon>
        <taxon>Cellulomonas</taxon>
    </lineage>
</organism>
<accession>A0A512DGQ8</accession>
<comment type="caution">
    <text evidence="1">The sequence shown here is derived from an EMBL/GenBank/DDBJ whole genome shotgun (WGS) entry which is preliminary data.</text>
</comment>
<dbReference type="AlphaFoldDB" id="A0A512DGQ8"/>
<protein>
    <submittedName>
        <fullName evidence="1">Uncharacterized protein</fullName>
    </submittedName>
</protein>
<gene>
    <name evidence="1" type="ORF">CAE01nite_34040</name>
</gene>